<protein>
    <submittedName>
        <fullName evidence="1">Uncharacterized protein</fullName>
    </submittedName>
</protein>
<gene>
    <name evidence="1" type="ORF">C8U37_1029</name>
</gene>
<dbReference type="AlphaFoldDB" id="A0A2T5IQ11"/>
<organism evidence="1 2">
    <name type="scientific">Trichococcus patagoniensis</name>
    <dbReference type="NCBI Taxonomy" id="382641"/>
    <lineage>
        <taxon>Bacteria</taxon>
        <taxon>Bacillati</taxon>
        <taxon>Bacillota</taxon>
        <taxon>Bacilli</taxon>
        <taxon>Lactobacillales</taxon>
        <taxon>Carnobacteriaceae</taxon>
        <taxon>Trichococcus</taxon>
    </lineage>
</organism>
<comment type="caution">
    <text evidence="1">The sequence shown here is derived from an EMBL/GenBank/DDBJ whole genome shotgun (WGS) entry which is preliminary data.</text>
</comment>
<dbReference type="EMBL" id="QAOM01000002">
    <property type="protein sequence ID" value="PTQ85906.1"/>
    <property type="molecule type" value="Genomic_DNA"/>
</dbReference>
<name>A0A2T5IQ11_9LACT</name>
<proteinExistence type="predicted"/>
<dbReference type="Proteomes" id="UP000244161">
    <property type="component" value="Unassembled WGS sequence"/>
</dbReference>
<evidence type="ECO:0000313" key="2">
    <source>
        <dbReference type="Proteomes" id="UP000244161"/>
    </source>
</evidence>
<accession>A0A2T5IQ11</accession>
<keyword evidence="2" id="KW-1185">Reference proteome</keyword>
<evidence type="ECO:0000313" key="1">
    <source>
        <dbReference type="EMBL" id="PTQ85906.1"/>
    </source>
</evidence>
<reference evidence="1 2" key="1">
    <citation type="submission" date="2018-04" db="EMBL/GenBank/DDBJ databases">
        <title>Genomic Encyclopedia of Archaeal and Bacterial Type Strains, Phase II (KMG-II): from individual species to whole genera.</title>
        <authorList>
            <person name="Goeker M."/>
        </authorList>
    </citation>
    <scope>NUCLEOTIDE SEQUENCE [LARGE SCALE GENOMIC DNA]</scope>
    <source>
        <strain evidence="1 2">DSM 18806</strain>
    </source>
</reference>
<sequence length="212" mass="24126">MFWIPSWADARQMRVLSGFLRFSVFVHSRDASALGCSGYRPGLTPDKSAICLVFCAFRYSFSRELRPLSGVRDTVLGVRPTDVLFVWSFAVFGIRSVESCGHSRVFRLPSLADARQKRNLSVFLWFSVFVQSRDASALGCSGYRPWLTPDKSAICRVFCGFRYPFRRQSRGDFSCSALLIVPLTNMMNLLQLTFHFKAKKTEYHPVSGKIYS</sequence>